<sequence>MKALRLEKCKKTISYLRSHPSTLKIFPYFKIREKDITYLFMPKLRSR</sequence>
<evidence type="ECO:0000313" key="1">
    <source>
        <dbReference type="EMBL" id="CDW39006.1"/>
    </source>
</evidence>
<accession>A0A0K2UMP7</accession>
<dbReference type="EMBL" id="HACA01021645">
    <property type="protein sequence ID" value="CDW39006.1"/>
    <property type="molecule type" value="Transcribed_RNA"/>
</dbReference>
<protein>
    <submittedName>
        <fullName evidence="1">Uncharacterized protein</fullName>
    </submittedName>
</protein>
<organism evidence="1">
    <name type="scientific">Lepeophtheirus salmonis</name>
    <name type="common">Salmon louse</name>
    <name type="synonym">Caligus salmonis</name>
    <dbReference type="NCBI Taxonomy" id="72036"/>
    <lineage>
        <taxon>Eukaryota</taxon>
        <taxon>Metazoa</taxon>
        <taxon>Ecdysozoa</taxon>
        <taxon>Arthropoda</taxon>
        <taxon>Crustacea</taxon>
        <taxon>Multicrustacea</taxon>
        <taxon>Hexanauplia</taxon>
        <taxon>Copepoda</taxon>
        <taxon>Siphonostomatoida</taxon>
        <taxon>Caligidae</taxon>
        <taxon>Lepeophtheirus</taxon>
    </lineage>
</organism>
<reference evidence="1" key="1">
    <citation type="submission" date="2014-05" db="EMBL/GenBank/DDBJ databases">
        <authorList>
            <person name="Chronopoulou M."/>
        </authorList>
    </citation>
    <scope>NUCLEOTIDE SEQUENCE</scope>
    <source>
        <tissue evidence="1">Whole organism</tissue>
    </source>
</reference>
<name>A0A0K2UMP7_LEPSM</name>
<dbReference type="AlphaFoldDB" id="A0A0K2UMP7"/>
<proteinExistence type="predicted"/>